<feature type="transmembrane region" description="Helical" evidence="1">
    <location>
        <begin position="12"/>
        <end position="34"/>
    </location>
</feature>
<dbReference type="AlphaFoldDB" id="A0A0F9FQ49"/>
<comment type="caution">
    <text evidence="2">The sequence shown here is derived from an EMBL/GenBank/DDBJ whole genome shotgun (WGS) entry which is preliminary data.</text>
</comment>
<name>A0A0F9FQ49_9ZZZZ</name>
<organism evidence="2">
    <name type="scientific">marine sediment metagenome</name>
    <dbReference type="NCBI Taxonomy" id="412755"/>
    <lineage>
        <taxon>unclassified sequences</taxon>
        <taxon>metagenomes</taxon>
        <taxon>ecological metagenomes</taxon>
    </lineage>
</organism>
<dbReference type="EMBL" id="LAZR01020502">
    <property type="protein sequence ID" value="KKL88654.1"/>
    <property type="molecule type" value="Genomic_DNA"/>
</dbReference>
<sequence length="185" mass="19388">MVEMLKGDGKAIFTVFVGAIIAIVFLASIGDAVFDQSNTFTLANATVTAPATNASVAIEGRELIGTPTVVNDTNSSQQDLQDVGVFIDERVINGVKTVALTVNQTGDAFGNVTISDLEFVSESNLNGTENLVEELDSGLVLNVNGTLIDVGKSGLVIYLNTNGIISEFLVNGTEITKVTNSSQNE</sequence>
<gene>
    <name evidence="2" type="ORF">LCGC14_1922520</name>
</gene>
<keyword evidence="1" id="KW-0812">Transmembrane</keyword>
<proteinExistence type="predicted"/>
<protein>
    <submittedName>
        <fullName evidence="2">Uncharacterized protein</fullName>
    </submittedName>
</protein>
<accession>A0A0F9FQ49</accession>
<evidence type="ECO:0000256" key="1">
    <source>
        <dbReference type="SAM" id="Phobius"/>
    </source>
</evidence>
<evidence type="ECO:0000313" key="2">
    <source>
        <dbReference type="EMBL" id="KKL88654.1"/>
    </source>
</evidence>
<keyword evidence="1" id="KW-1133">Transmembrane helix</keyword>
<reference evidence="2" key="1">
    <citation type="journal article" date="2015" name="Nature">
        <title>Complex archaea that bridge the gap between prokaryotes and eukaryotes.</title>
        <authorList>
            <person name="Spang A."/>
            <person name="Saw J.H."/>
            <person name="Jorgensen S.L."/>
            <person name="Zaremba-Niedzwiedzka K."/>
            <person name="Martijn J."/>
            <person name="Lind A.E."/>
            <person name="van Eijk R."/>
            <person name="Schleper C."/>
            <person name="Guy L."/>
            <person name="Ettema T.J."/>
        </authorList>
    </citation>
    <scope>NUCLEOTIDE SEQUENCE</scope>
</reference>
<keyword evidence="1" id="KW-0472">Membrane</keyword>